<organism evidence="2 3">
    <name type="scientific">Phialemonium thermophilum</name>
    <dbReference type="NCBI Taxonomy" id="223376"/>
    <lineage>
        <taxon>Eukaryota</taxon>
        <taxon>Fungi</taxon>
        <taxon>Dikarya</taxon>
        <taxon>Ascomycota</taxon>
        <taxon>Pezizomycotina</taxon>
        <taxon>Sordariomycetes</taxon>
        <taxon>Sordariomycetidae</taxon>
        <taxon>Cephalothecales</taxon>
        <taxon>Cephalothecaceae</taxon>
        <taxon>Phialemonium</taxon>
    </lineage>
</organism>
<reference evidence="2 3" key="1">
    <citation type="journal article" date="2024" name="Commun. Biol.">
        <title>Comparative genomic analysis of thermophilic fungi reveals convergent evolutionary adaptations and gene losses.</title>
        <authorList>
            <person name="Steindorff A.S."/>
            <person name="Aguilar-Pontes M.V."/>
            <person name="Robinson A.J."/>
            <person name="Andreopoulos B."/>
            <person name="LaButti K."/>
            <person name="Kuo A."/>
            <person name="Mondo S."/>
            <person name="Riley R."/>
            <person name="Otillar R."/>
            <person name="Haridas S."/>
            <person name="Lipzen A."/>
            <person name="Grimwood J."/>
            <person name="Schmutz J."/>
            <person name="Clum A."/>
            <person name="Reid I.D."/>
            <person name="Moisan M.C."/>
            <person name="Butler G."/>
            <person name="Nguyen T.T.M."/>
            <person name="Dewar K."/>
            <person name="Conant G."/>
            <person name="Drula E."/>
            <person name="Henrissat B."/>
            <person name="Hansel C."/>
            <person name="Singer S."/>
            <person name="Hutchinson M.I."/>
            <person name="de Vries R.P."/>
            <person name="Natvig D.O."/>
            <person name="Powell A.J."/>
            <person name="Tsang A."/>
            <person name="Grigoriev I.V."/>
        </authorList>
    </citation>
    <scope>NUCLEOTIDE SEQUENCE [LARGE SCALE GENOMIC DNA]</scope>
    <source>
        <strain evidence="2 3">ATCC 24622</strain>
    </source>
</reference>
<keyword evidence="3" id="KW-1185">Reference proteome</keyword>
<proteinExistence type="predicted"/>
<gene>
    <name evidence="2" type="ORF">VTK73DRAFT_6185</name>
</gene>
<accession>A0ABR3UZW1</accession>
<comment type="caution">
    <text evidence="2">The sequence shown here is derived from an EMBL/GenBank/DDBJ whole genome shotgun (WGS) entry which is preliminary data.</text>
</comment>
<evidence type="ECO:0000256" key="1">
    <source>
        <dbReference type="SAM" id="MobiDB-lite"/>
    </source>
</evidence>
<protein>
    <submittedName>
        <fullName evidence="2">Uncharacterized protein</fullName>
    </submittedName>
</protein>
<sequence>MGKAEWGVAFERVDGGWSLDGTFRSALDETEGNETIQVQMLLRTTLEYVCISRHVSLFRILYITADLKSAAARTSPHPSNPSKRRQYPPFPYPQTPKTHIDHNQKEARSSKRTPQTGCRRPSSQRRRNAPPPPAAAPSSPGS</sequence>
<feature type="region of interest" description="Disordered" evidence="1">
    <location>
        <begin position="69"/>
        <end position="142"/>
    </location>
</feature>
<evidence type="ECO:0000313" key="2">
    <source>
        <dbReference type="EMBL" id="KAL1835133.1"/>
    </source>
</evidence>
<name>A0ABR3UZW1_9PEZI</name>
<dbReference type="Proteomes" id="UP001586593">
    <property type="component" value="Unassembled WGS sequence"/>
</dbReference>
<evidence type="ECO:0000313" key="3">
    <source>
        <dbReference type="Proteomes" id="UP001586593"/>
    </source>
</evidence>
<feature type="compositionally biased region" description="Basic and acidic residues" evidence="1">
    <location>
        <begin position="98"/>
        <end position="109"/>
    </location>
</feature>
<dbReference type="EMBL" id="JAZHXJ010003486">
    <property type="protein sequence ID" value="KAL1835133.1"/>
    <property type="molecule type" value="Genomic_DNA"/>
</dbReference>